<dbReference type="PANTHER" id="PTHR23121">
    <property type="entry name" value="SODIUM-DEPENDENT GLUCOSE TRANSPORTER 1"/>
    <property type="match status" value="1"/>
</dbReference>
<dbReference type="AlphaFoldDB" id="A0A815U0Z2"/>
<dbReference type="Proteomes" id="UP000663891">
    <property type="component" value="Unassembled WGS sequence"/>
</dbReference>
<keyword evidence="1 4" id="KW-0812">Transmembrane</keyword>
<dbReference type="OrthoDB" id="546893at2759"/>
<feature type="transmembrane region" description="Helical" evidence="4">
    <location>
        <begin position="28"/>
        <end position="52"/>
    </location>
</feature>
<reference evidence="5" key="1">
    <citation type="submission" date="2021-02" db="EMBL/GenBank/DDBJ databases">
        <authorList>
            <person name="Nowell W R."/>
        </authorList>
    </citation>
    <scope>NUCLEOTIDE SEQUENCE</scope>
</reference>
<proteinExistence type="predicted"/>
<evidence type="ECO:0000256" key="3">
    <source>
        <dbReference type="ARBA" id="ARBA00023136"/>
    </source>
</evidence>
<name>A0A815U0Z2_9BILA</name>
<feature type="transmembrane region" description="Helical" evidence="4">
    <location>
        <begin position="64"/>
        <end position="86"/>
    </location>
</feature>
<keyword evidence="2 4" id="KW-1133">Transmembrane helix</keyword>
<evidence type="ECO:0000256" key="4">
    <source>
        <dbReference type="SAM" id="Phobius"/>
    </source>
</evidence>
<sequence>MVTESTSKTVSRIQVYLSHPWDLMKTGYLILTWIIMGFHLELIGPTLPILAANIQVTYSGMGSVLASRSAGYLIANLLGAILQNIVKNHSEGLLFCAFILPGVVVFATPFVTSLILMCVLSFTQGLSKGFTDLGGNNLLL</sequence>
<evidence type="ECO:0000313" key="5">
    <source>
        <dbReference type="EMBL" id="CAF1509492.1"/>
    </source>
</evidence>
<dbReference type="PANTHER" id="PTHR23121:SF9">
    <property type="entry name" value="SODIUM-DEPENDENT GLUCOSE TRANSPORTER 1"/>
    <property type="match status" value="1"/>
</dbReference>
<feature type="transmembrane region" description="Helical" evidence="4">
    <location>
        <begin position="92"/>
        <end position="120"/>
    </location>
</feature>
<accession>A0A815U0Z2</accession>
<evidence type="ECO:0000256" key="2">
    <source>
        <dbReference type="ARBA" id="ARBA00022989"/>
    </source>
</evidence>
<evidence type="ECO:0008006" key="7">
    <source>
        <dbReference type="Google" id="ProtNLM"/>
    </source>
</evidence>
<evidence type="ECO:0000313" key="6">
    <source>
        <dbReference type="Proteomes" id="UP000663891"/>
    </source>
</evidence>
<dbReference type="EMBL" id="CAJNON010002407">
    <property type="protein sequence ID" value="CAF1509492.1"/>
    <property type="molecule type" value="Genomic_DNA"/>
</dbReference>
<dbReference type="InterPro" id="IPR036259">
    <property type="entry name" value="MFS_trans_sf"/>
</dbReference>
<gene>
    <name evidence="5" type="ORF">VCS650_LOCUS42691</name>
</gene>
<comment type="caution">
    <text evidence="5">The sequence shown here is derived from an EMBL/GenBank/DDBJ whole genome shotgun (WGS) entry which is preliminary data.</text>
</comment>
<keyword evidence="3 4" id="KW-0472">Membrane</keyword>
<protein>
    <recommendedName>
        <fullName evidence="7">Major facilitator superfamily (MFS) profile domain-containing protein</fullName>
    </recommendedName>
</protein>
<dbReference type="SUPFAM" id="SSF103473">
    <property type="entry name" value="MFS general substrate transporter"/>
    <property type="match status" value="1"/>
</dbReference>
<organism evidence="5 6">
    <name type="scientific">Adineta steineri</name>
    <dbReference type="NCBI Taxonomy" id="433720"/>
    <lineage>
        <taxon>Eukaryota</taxon>
        <taxon>Metazoa</taxon>
        <taxon>Spiralia</taxon>
        <taxon>Gnathifera</taxon>
        <taxon>Rotifera</taxon>
        <taxon>Eurotatoria</taxon>
        <taxon>Bdelloidea</taxon>
        <taxon>Adinetida</taxon>
        <taxon>Adinetidae</taxon>
        <taxon>Adineta</taxon>
    </lineage>
</organism>
<feature type="non-terminal residue" evidence="5">
    <location>
        <position position="1"/>
    </location>
</feature>
<evidence type="ECO:0000256" key="1">
    <source>
        <dbReference type="ARBA" id="ARBA00022692"/>
    </source>
</evidence>